<dbReference type="AlphaFoldDB" id="A0A9D2H3N8"/>
<protein>
    <submittedName>
        <fullName evidence="3">MFS transporter</fullName>
    </submittedName>
</protein>
<gene>
    <name evidence="3" type="ORF">H9797_05795</name>
</gene>
<feature type="transmembrane region" description="Helical" evidence="2">
    <location>
        <begin position="200"/>
        <end position="221"/>
    </location>
</feature>
<feature type="transmembrane region" description="Helical" evidence="2">
    <location>
        <begin position="324"/>
        <end position="342"/>
    </location>
</feature>
<accession>A0A9D2H3N8</accession>
<feature type="transmembrane region" description="Helical" evidence="2">
    <location>
        <begin position="291"/>
        <end position="312"/>
    </location>
</feature>
<reference evidence="3" key="2">
    <citation type="submission" date="2021-04" db="EMBL/GenBank/DDBJ databases">
        <authorList>
            <person name="Gilroy R."/>
        </authorList>
    </citation>
    <scope>NUCLEOTIDE SEQUENCE</scope>
    <source>
        <strain evidence="3">CHK156-179</strain>
    </source>
</reference>
<keyword evidence="2" id="KW-0812">Transmembrane</keyword>
<evidence type="ECO:0000256" key="1">
    <source>
        <dbReference type="SAM" id="Coils"/>
    </source>
</evidence>
<name>A0A9D2H3N8_9FIRM</name>
<evidence type="ECO:0000256" key="2">
    <source>
        <dbReference type="SAM" id="Phobius"/>
    </source>
</evidence>
<dbReference type="InterPro" id="IPR036259">
    <property type="entry name" value="MFS_trans_sf"/>
</dbReference>
<reference evidence="3" key="1">
    <citation type="journal article" date="2021" name="PeerJ">
        <title>Extensive microbial diversity within the chicken gut microbiome revealed by metagenomics and culture.</title>
        <authorList>
            <person name="Gilroy R."/>
            <person name="Ravi A."/>
            <person name="Getino M."/>
            <person name="Pursley I."/>
            <person name="Horton D.L."/>
            <person name="Alikhan N.F."/>
            <person name="Baker D."/>
            <person name="Gharbi K."/>
            <person name="Hall N."/>
            <person name="Watson M."/>
            <person name="Adriaenssens E.M."/>
            <person name="Foster-Nyarko E."/>
            <person name="Jarju S."/>
            <person name="Secka A."/>
            <person name="Antonio M."/>
            <person name="Oren A."/>
            <person name="Chaudhuri R.R."/>
            <person name="La Ragione R."/>
            <person name="Hildebrand F."/>
            <person name="Pallen M.J."/>
        </authorList>
    </citation>
    <scope>NUCLEOTIDE SEQUENCE</scope>
    <source>
        <strain evidence="3">CHK156-179</strain>
    </source>
</reference>
<organism evidence="3 4">
    <name type="scientific">Candidatus Gallimonas gallistercoris</name>
    <dbReference type="NCBI Taxonomy" id="2838602"/>
    <lineage>
        <taxon>Bacteria</taxon>
        <taxon>Bacillati</taxon>
        <taxon>Bacillota</taxon>
        <taxon>Clostridia</taxon>
        <taxon>Candidatus Gallimonas</taxon>
    </lineage>
</organism>
<comment type="caution">
    <text evidence="3">The sequence shown here is derived from an EMBL/GenBank/DDBJ whole genome shotgun (WGS) entry which is preliminary data.</text>
</comment>
<feature type="transmembrane region" description="Helical" evidence="2">
    <location>
        <begin position="61"/>
        <end position="86"/>
    </location>
</feature>
<dbReference type="Gene3D" id="1.20.1250.20">
    <property type="entry name" value="MFS general substrate transporter like domains"/>
    <property type="match status" value="2"/>
</dbReference>
<dbReference type="PANTHER" id="PTHR11328:SF24">
    <property type="entry name" value="MAJOR FACILITATOR SUPERFAMILY (MFS) PROFILE DOMAIN-CONTAINING PROTEIN"/>
    <property type="match status" value="1"/>
</dbReference>
<dbReference type="Proteomes" id="UP000824221">
    <property type="component" value="Unassembled WGS sequence"/>
</dbReference>
<feature type="transmembrane region" description="Helical" evidence="2">
    <location>
        <begin position="440"/>
        <end position="465"/>
    </location>
</feature>
<sequence>MASKNGMLSSRIFDSRIKSANVTQKERWLGYLLGPAGAMLLIGIINTYSNKFYTDVMQISGAFLVIFPLVSKIIDAITNVIMGRIIERTKSRQGKARPWLLIAGPLMVITAILMFTVPNASDTVKCIWIFFSYNLFYSFAVTIYLMSKTMMVPLSTRNTRQRDGLAMFNNLGEAIAPGLFNMMLFPMLILPWMGVNQGRWIMAMAIFSILVVPLIVMQYYFTKERVTEETRAMGETAKGEPLSRQVKACFSSRYWVIIMAVFLLYQFFNAMYNAGAVYYADWVLGSYNDGITMTLMSVVGYFPMGPGMFLILPLCKKFGKRNMMLVGAVIAVVGSLLGWAFADNMVGALAGLLIRCIGTLPNLVLMSMVADAMDHVEWKSGIRCDSFMASVYTVISTLVAGFALSIFNIGIDAFDYQPPIDIPEGSGLTQVVQNASMQNYFVFICFILPAIIFVCVAILMAFYNLDKKLPGMQKDIVERHKAEAEAKGLVYVDPVEAERLEQEEFDRIAEENRVKELKEKCEKKGLDFEAENIKYLAAKAEKERKWLEKQEEKKRKAELRQSRKKK</sequence>
<feature type="transmembrane region" description="Helical" evidence="2">
    <location>
        <begin position="127"/>
        <end position="147"/>
    </location>
</feature>
<dbReference type="PANTHER" id="PTHR11328">
    <property type="entry name" value="MAJOR FACILITATOR SUPERFAMILY DOMAIN-CONTAINING PROTEIN"/>
    <property type="match status" value="1"/>
</dbReference>
<feature type="transmembrane region" description="Helical" evidence="2">
    <location>
        <begin position="254"/>
        <end position="279"/>
    </location>
</feature>
<dbReference type="Pfam" id="PF13347">
    <property type="entry name" value="MFS_2"/>
    <property type="match status" value="1"/>
</dbReference>
<feature type="coiled-coil region" evidence="1">
    <location>
        <begin position="500"/>
        <end position="560"/>
    </location>
</feature>
<dbReference type="GO" id="GO:0005886">
    <property type="term" value="C:plasma membrane"/>
    <property type="evidence" value="ECO:0007669"/>
    <property type="project" value="TreeGrafter"/>
</dbReference>
<feature type="transmembrane region" description="Helical" evidence="2">
    <location>
        <begin position="348"/>
        <end position="370"/>
    </location>
</feature>
<keyword evidence="1" id="KW-0175">Coiled coil</keyword>
<dbReference type="GO" id="GO:0015293">
    <property type="term" value="F:symporter activity"/>
    <property type="evidence" value="ECO:0007669"/>
    <property type="project" value="InterPro"/>
</dbReference>
<evidence type="ECO:0000313" key="4">
    <source>
        <dbReference type="Proteomes" id="UP000824221"/>
    </source>
</evidence>
<keyword evidence="2" id="KW-1133">Transmembrane helix</keyword>
<feature type="transmembrane region" description="Helical" evidence="2">
    <location>
        <begin position="98"/>
        <end position="115"/>
    </location>
</feature>
<dbReference type="GO" id="GO:0008643">
    <property type="term" value="P:carbohydrate transport"/>
    <property type="evidence" value="ECO:0007669"/>
    <property type="project" value="InterPro"/>
</dbReference>
<dbReference type="SUPFAM" id="SSF103473">
    <property type="entry name" value="MFS general substrate transporter"/>
    <property type="match status" value="1"/>
</dbReference>
<evidence type="ECO:0000313" key="3">
    <source>
        <dbReference type="EMBL" id="HJA02871.1"/>
    </source>
</evidence>
<feature type="transmembrane region" description="Helical" evidence="2">
    <location>
        <begin position="168"/>
        <end position="194"/>
    </location>
</feature>
<proteinExistence type="predicted"/>
<keyword evidence="2" id="KW-0472">Membrane</keyword>
<dbReference type="InterPro" id="IPR039672">
    <property type="entry name" value="MFS_2"/>
</dbReference>
<feature type="transmembrane region" description="Helical" evidence="2">
    <location>
        <begin position="391"/>
        <end position="411"/>
    </location>
</feature>
<feature type="transmembrane region" description="Helical" evidence="2">
    <location>
        <begin position="28"/>
        <end position="49"/>
    </location>
</feature>
<dbReference type="EMBL" id="DXAJ01000088">
    <property type="protein sequence ID" value="HJA02871.1"/>
    <property type="molecule type" value="Genomic_DNA"/>
</dbReference>